<dbReference type="OrthoDB" id="8830751at2759"/>
<keyword evidence="9" id="KW-0636">Prenylation</keyword>
<dbReference type="FunFam" id="3.40.50.300:FF:000983">
    <property type="entry name" value="Rho family GTPase"/>
    <property type="match status" value="1"/>
</dbReference>
<dbReference type="GO" id="GO:0003924">
    <property type="term" value="F:GTPase activity"/>
    <property type="evidence" value="ECO:0007669"/>
    <property type="project" value="InterPro"/>
</dbReference>
<dbReference type="Proteomes" id="UP000078046">
    <property type="component" value="Unassembled WGS sequence"/>
</dbReference>
<dbReference type="PROSITE" id="PS51420">
    <property type="entry name" value="RHO"/>
    <property type="match status" value="1"/>
</dbReference>
<accession>A0A177AUF9</accession>
<dbReference type="SMART" id="SM00173">
    <property type="entry name" value="RAS"/>
    <property type="match status" value="1"/>
</dbReference>
<evidence type="ECO:0000256" key="2">
    <source>
        <dbReference type="ARBA" id="ARBA00010142"/>
    </source>
</evidence>
<dbReference type="AlphaFoldDB" id="A0A177AUF9"/>
<protein>
    <submittedName>
        <fullName evidence="10">Uncharacterized protein</fullName>
    </submittedName>
</protein>
<dbReference type="InterPro" id="IPR001806">
    <property type="entry name" value="Small_GTPase"/>
</dbReference>
<keyword evidence="8" id="KW-0449">Lipoprotein</keyword>
<keyword evidence="7" id="KW-0472">Membrane</keyword>
<evidence type="ECO:0000256" key="5">
    <source>
        <dbReference type="ARBA" id="ARBA00022741"/>
    </source>
</evidence>
<dbReference type="SMART" id="SM00175">
    <property type="entry name" value="RAB"/>
    <property type="match status" value="1"/>
</dbReference>
<dbReference type="CDD" id="cd00157">
    <property type="entry name" value="Rho"/>
    <property type="match status" value="1"/>
</dbReference>
<keyword evidence="4" id="KW-0488">Methylation</keyword>
<keyword evidence="3" id="KW-1003">Cell membrane</keyword>
<evidence type="ECO:0000256" key="4">
    <source>
        <dbReference type="ARBA" id="ARBA00022481"/>
    </source>
</evidence>
<evidence type="ECO:0000256" key="6">
    <source>
        <dbReference type="ARBA" id="ARBA00023134"/>
    </source>
</evidence>
<proteinExistence type="inferred from homology"/>
<gene>
    <name evidence="10" type="ORF">A3Q56_07135</name>
</gene>
<dbReference type="EMBL" id="LWCA01001417">
    <property type="protein sequence ID" value="OAF65162.1"/>
    <property type="molecule type" value="Genomic_DNA"/>
</dbReference>
<evidence type="ECO:0000256" key="9">
    <source>
        <dbReference type="ARBA" id="ARBA00023289"/>
    </source>
</evidence>
<dbReference type="PRINTS" id="PR00449">
    <property type="entry name" value="RASTRNSFRMNG"/>
</dbReference>
<keyword evidence="5" id="KW-0547">Nucleotide-binding</keyword>
<comment type="subcellular location">
    <subcellularLocation>
        <location evidence="1">Cell membrane</location>
        <topology evidence="1">Lipid-anchor</topology>
        <orientation evidence="1">Cytoplasmic side</orientation>
    </subcellularLocation>
</comment>
<evidence type="ECO:0000256" key="1">
    <source>
        <dbReference type="ARBA" id="ARBA00004342"/>
    </source>
</evidence>
<dbReference type="InterPro" id="IPR027417">
    <property type="entry name" value="P-loop_NTPase"/>
</dbReference>
<evidence type="ECO:0000256" key="3">
    <source>
        <dbReference type="ARBA" id="ARBA00022475"/>
    </source>
</evidence>
<evidence type="ECO:0000313" key="10">
    <source>
        <dbReference type="EMBL" id="OAF65162.1"/>
    </source>
</evidence>
<comment type="caution">
    <text evidence="10">The sequence shown here is derived from an EMBL/GenBank/DDBJ whole genome shotgun (WGS) entry which is preliminary data.</text>
</comment>
<evidence type="ECO:0000256" key="7">
    <source>
        <dbReference type="ARBA" id="ARBA00023136"/>
    </source>
</evidence>
<organism evidence="10 11">
    <name type="scientific">Intoshia linei</name>
    <dbReference type="NCBI Taxonomy" id="1819745"/>
    <lineage>
        <taxon>Eukaryota</taxon>
        <taxon>Metazoa</taxon>
        <taxon>Spiralia</taxon>
        <taxon>Lophotrochozoa</taxon>
        <taxon>Mesozoa</taxon>
        <taxon>Orthonectida</taxon>
        <taxon>Rhopaluridae</taxon>
        <taxon>Intoshia</taxon>
    </lineage>
</organism>
<comment type="similarity">
    <text evidence="2">Belongs to the small GTPase superfamily. Rho family.</text>
</comment>
<dbReference type="InterPro" id="IPR005225">
    <property type="entry name" value="Small_GTP-bd"/>
</dbReference>
<keyword evidence="6" id="KW-0342">GTP-binding</keyword>
<dbReference type="GO" id="GO:0005525">
    <property type="term" value="F:GTP binding"/>
    <property type="evidence" value="ECO:0007669"/>
    <property type="project" value="UniProtKB-KW"/>
</dbReference>
<dbReference type="NCBIfam" id="TIGR00231">
    <property type="entry name" value="small_GTP"/>
    <property type="match status" value="1"/>
</dbReference>
<dbReference type="PROSITE" id="PS51419">
    <property type="entry name" value="RAB"/>
    <property type="match status" value="1"/>
</dbReference>
<reference evidence="10 11" key="1">
    <citation type="submission" date="2016-04" db="EMBL/GenBank/DDBJ databases">
        <title>The genome of Intoshia linei affirms orthonectids as highly simplified spiralians.</title>
        <authorList>
            <person name="Mikhailov K.V."/>
            <person name="Slusarev G.S."/>
            <person name="Nikitin M.A."/>
            <person name="Logacheva M.D."/>
            <person name="Penin A."/>
            <person name="Aleoshin V."/>
            <person name="Panchin Y.V."/>
        </authorList>
    </citation>
    <scope>NUCLEOTIDE SEQUENCE [LARGE SCALE GENOMIC DNA]</scope>
    <source>
        <strain evidence="10">Intl2013</strain>
        <tissue evidence="10">Whole animal</tissue>
    </source>
</reference>
<evidence type="ECO:0000313" key="11">
    <source>
        <dbReference type="Proteomes" id="UP000078046"/>
    </source>
</evidence>
<dbReference type="GO" id="GO:0007264">
    <property type="term" value="P:small GTPase-mediated signal transduction"/>
    <property type="evidence" value="ECO:0007669"/>
    <property type="project" value="InterPro"/>
</dbReference>
<dbReference type="PANTHER" id="PTHR24072">
    <property type="entry name" value="RHO FAMILY GTPASE"/>
    <property type="match status" value="1"/>
</dbReference>
<dbReference type="SUPFAM" id="SSF52540">
    <property type="entry name" value="P-loop containing nucleoside triphosphate hydrolases"/>
    <property type="match status" value="1"/>
</dbReference>
<dbReference type="Gene3D" id="3.40.50.300">
    <property type="entry name" value="P-loop containing nucleotide triphosphate hydrolases"/>
    <property type="match status" value="1"/>
</dbReference>
<sequence>MAGNYSFNASIDATKLPDEIKCVIVGDGGVGKTSMVIAYTTSAFTDEYVPTIFDNYRANVAVNNSRFIRLSLWDTAGQGDYDRLRPLSYPGTQVFAVCFSVVSLQSMQNINSKWIPEINHHCEGCPRVLLGNKADLRENKSIEQDAIIQRKDCIKFSKKYKFHSYHDTSSKHQSGLKEAFDSLILATLDGDKKKKLLDRACILL</sequence>
<dbReference type="InterPro" id="IPR003578">
    <property type="entry name" value="Small_GTPase_Rho"/>
</dbReference>
<dbReference type="SMART" id="SM00174">
    <property type="entry name" value="RHO"/>
    <property type="match status" value="1"/>
</dbReference>
<dbReference type="SMART" id="SM00176">
    <property type="entry name" value="RAN"/>
    <property type="match status" value="1"/>
</dbReference>
<name>A0A177AUF9_9BILA</name>
<evidence type="ECO:0000256" key="8">
    <source>
        <dbReference type="ARBA" id="ARBA00023288"/>
    </source>
</evidence>
<keyword evidence="11" id="KW-1185">Reference proteome</keyword>
<dbReference type="GO" id="GO:0005886">
    <property type="term" value="C:plasma membrane"/>
    <property type="evidence" value="ECO:0007669"/>
    <property type="project" value="UniProtKB-SubCell"/>
</dbReference>
<dbReference type="PROSITE" id="PS51421">
    <property type="entry name" value="RAS"/>
    <property type="match status" value="1"/>
</dbReference>
<dbReference type="Pfam" id="PF00071">
    <property type="entry name" value="Ras"/>
    <property type="match status" value="1"/>
</dbReference>